<gene>
    <name evidence="1" type="ORF">SAMEA4384070_01881</name>
</gene>
<accession>A0A240BTP8</accession>
<name>A0A240BTP8_SERFI</name>
<proteinExistence type="predicted"/>
<dbReference type="OrthoDB" id="9981845at2"/>
<dbReference type="Proteomes" id="UP000215134">
    <property type="component" value="Chromosome 1"/>
</dbReference>
<evidence type="ECO:0000313" key="2">
    <source>
        <dbReference type="Proteomes" id="UP000215134"/>
    </source>
</evidence>
<dbReference type="GeneID" id="75027047"/>
<organism evidence="1 2">
    <name type="scientific">Serratia ficaria</name>
    <dbReference type="NCBI Taxonomy" id="61651"/>
    <lineage>
        <taxon>Bacteria</taxon>
        <taxon>Pseudomonadati</taxon>
        <taxon>Pseudomonadota</taxon>
        <taxon>Gammaproteobacteria</taxon>
        <taxon>Enterobacterales</taxon>
        <taxon>Yersiniaceae</taxon>
        <taxon>Serratia</taxon>
    </lineage>
</organism>
<dbReference type="EMBL" id="LT906479">
    <property type="protein sequence ID" value="SNV99075.1"/>
    <property type="molecule type" value="Genomic_DNA"/>
</dbReference>
<sequence length="69" mass="7286">MHPNKPIEFDEEICLVIGRAVLEVVKLGGETSAPAVMDAIEVAVERPGVTESAVAAADDALDLMARLIQ</sequence>
<protein>
    <submittedName>
        <fullName evidence="1">Uncharacterized protein</fullName>
    </submittedName>
</protein>
<keyword evidence="2" id="KW-1185">Reference proteome</keyword>
<dbReference type="RefSeq" id="WP_061798274.1">
    <property type="nucleotide sequence ID" value="NZ_CABITV010000002.1"/>
</dbReference>
<reference evidence="1 2" key="1">
    <citation type="submission" date="2017-06" db="EMBL/GenBank/DDBJ databases">
        <authorList>
            <consortium name="Pathogen Informatics"/>
        </authorList>
    </citation>
    <scope>NUCLEOTIDE SEQUENCE [LARGE SCALE GENOMIC DNA]</scope>
    <source>
        <strain evidence="1 2">NCTC12148</strain>
    </source>
</reference>
<dbReference type="KEGG" id="sfj:SAMEA4384070_1881"/>
<evidence type="ECO:0000313" key="1">
    <source>
        <dbReference type="EMBL" id="SNV99075.1"/>
    </source>
</evidence>
<dbReference type="AlphaFoldDB" id="A0A240BTP8"/>